<dbReference type="AlphaFoldDB" id="A0A169PMC7"/>
<dbReference type="Pfam" id="PF00403">
    <property type="entry name" value="HMA"/>
    <property type="match status" value="1"/>
</dbReference>
<proteinExistence type="predicted"/>
<organism evidence="2 3">
    <name type="scientific">Streptomyces laurentii</name>
    <dbReference type="NCBI Taxonomy" id="39478"/>
    <lineage>
        <taxon>Bacteria</taxon>
        <taxon>Bacillati</taxon>
        <taxon>Actinomycetota</taxon>
        <taxon>Actinomycetes</taxon>
        <taxon>Kitasatosporales</taxon>
        <taxon>Streptomycetaceae</taxon>
        <taxon>Streptomyces</taxon>
    </lineage>
</organism>
<dbReference type="Proteomes" id="UP000217676">
    <property type="component" value="Chromosome"/>
</dbReference>
<name>A0A169PMC7_STRLU</name>
<dbReference type="GO" id="GO:0046872">
    <property type="term" value="F:metal ion binding"/>
    <property type="evidence" value="ECO:0007669"/>
    <property type="project" value="InterPro"/>
</dbReference>
<reference evidence="2 3" key="1">
    <citation type="journal article" date="2016" name="Genome Announc.">
        <title>Complete Genome Sequence of Thiostrepton-Producing Streptomyces laurentii ATCC 31255.</title>
        <authorList>
            <person name="Doi K."/>
            <person name="Fujino Y."/>
            <person name="Nagayoshi Y."/>
            <person name="Ohshima T."/>
            <person name="Ogata S."/>
        </authorList>
    </citation>
    <scope>NUCLEOTIDE SEQUENCE [LARGE SCALE GENOMIC DNA]</scope>
    <source>
        <strain evidence="2 3">ATCC 31255</strain>
    </source>
</reference>
<evidence type="ECO:0000313" key="3">
    <source>
        <dbReference type="Proteomes" id="UP000217676"/>
    </source>
</evidence>
<dbReference type="Gene3D" id="3.30.70.100">
    <property type="match status" value="1"/>
</dbReference>
<feature type="domain" description="HMA" evidence="1">
    <location>
        <begin position="4"/>
        <end position="69"/>
    </location>
</feature>
<sequence length="72" mass="7629">MSAFSTTYKVSGVNSGHCKAIVTEALRGLESVDTVHVEISTGLVTVNTRTEPDDALISTTIDDAGYDFHGRA</sequence>
<accession>A0A169PMC7</accession>
<evidence type="ECO:0000259" key="1">
    <source>
        <dbReference type="PROSITE" id="PS50846"/>
    </source>
</evidence>
<gene>
    <name evidence="2" type="ORF">SLA_7328</name>
</gene>
<dbReference type="KEGG" id="slau:SLA_7328"/>
<dbReference type="EMBL" id="AP017424">
    <property type="protein sequence ID" value="BAU88194.1"/>
    <property type="molecule type" value="Genomic_DNA"/>
</dbReference>
<protein>
    <submittedName>
        <fullName evidence="2">Heavy metal-associated domain protein</fullName>
    </submittedName>
</protein>
<dbReference type="CDD" id="cd00371">
    <property type="entry name" value="HMA"/>
    <property type="match status" value="1"/>
</dbReference>
<dbReference type="InterPro" id="IPR006121">
    <property type="entry name" value="HMA_dom"/>
</dbReference>
<dbReference type="InterPro" id="IPR036163">
    <property type="entry name" value="HMA_dom_sf"/>
</dbReference>
<keyword evidence="3" id="KW-1185">Reference proteome</keyword>
<dbReference type="PROSITE" id="PS50846">
    <property type="entry name" value="HMA_2"/>
    <property type="match status" value="1"/>
</dbReference>
<dbReference type="SUPFAM" id="SSF55008">
    <property type="entry name" value="HMA, heavy metal-associated domain"/>
    <property type="match status" value="1"/>
</dbReference>
<evidence type="ECO:0000313" key="2">
    <source>
        <dbReference type="EMBL" id="BAU88194.1"/>
    </source>
</evidence>